<reference evidence="5" key="2">
    <citation type="submission" date="2020-07" db="EMBL/GenBank/DDBJ databases">
        <title>Flavobacterium sp. xlx-214.</title>
        <authorList>
            <person name="Yang C."/>
        </authorList>
    </citation>
    <scope>NUCLEOTIDE SEQUENCE [LARGE SCALE GENOMIC DNA]</scope>
    <source>
        <strain evidence="5">CX-624</strain>
    </source>
</reference>
<protein>
    <submittedName>
        <fullName evidence="3">Beta-lactamase family protein</fullName>
    </submittedName>
</protein>
<feature type="domain" description="Beta-lactamase-related" evidence="1">
    <location>
        <begin position="30"/>
        <end position="323"/>
    </location>
</feature>
<dbReference type="InterPro" id="IPR050491">
    <property type="entry name" value="AmpC-like"/>
</dbReference>
<dbReference type="Proteomes" id="UP000515349">
    <property type="component" value="Chromosome"/>
</dbReference>
<dbReference type="SUPFAM" id="SSF56601">
    <property type="entry name" value="beta-lactamase/transpeptidase-like"/>
    <property type="match status" value="1"/>
</dbReference>
<evidence type="ECO:0000313" key="5">
    <source>
        <dbReference type="Proteomes" id="UP000539710"/>
    </source>
</evidence>
<dbReference type="EMBL" id="JACEUX010000001">
    <property type="protein sequence ID" value="MBA5245959.1"/>
    <property type="molecule type" value="Genomic_DNA"/>
</dbReference>
<evidence type="ECO:0000259" key="1">
    <source>
        <dbReference type="Pfam" id="PF00144"/>
    </source>
</evidence>
<reference evidence="2" key="3">
    <citation type="submission" date="2020-07" db="EMBL/GenBank/DDBJ databases">
        <authorList>
            <person name="Yang C."/>
        </authorList>
    </citation>
    <scope>NUCLEOTIDE SEQUENCE</scope>
    <source>
        <strain evidence="2">Cx-624</strain>
    </source>
</reference>
<reference evidence="3 4" key="1">
    <citation type="submission" date="2020-07" db="EMBL/GenBank/DDBJ databases">
        <title>Chryseobacterium sp.cx-624.</title>
        <authorList>
            <person name="Yang C."/>
        </authorList>
    </citation>
    <scope>NUCLEOTIDE SEQUENCE [LARGE SCALE GENOMIC DNA]</scope>
    <source>
        <strain evidence="3">Cx-624</strain>
        <strain evidence="4">cx-624</strain>
    </source>
</reference>
<dbReference type="Pfam" id="PF00144">
    <property type="entry name" value="Beta-lactamase"/>
    <property type="match status" value="1"/>
</dbReference>
<keyword evidence="5" id="KW-1185">Reference proteome</keyword>
<evidence type="ECO:0000313" key="3">
    <source>
        <dbReference type="EMBL" id="QMS98647.1"/>
    </source>
</evidence>
<dbReference type="Proteomes" id="UP000539710">
    <property type="component" value="Unassembled WGS sequence"/>
</dbReference>
<dbReference type="InterPro" id="IPR012338">
    <property type="entry name" value="Beta-lactam/transpept-like"/>
</dbReference>
<dbReference type="RefSeq" id="WP_181886067.1">
    <property type="nucleotide sequence ID" value="NZ_CP059472.1"/>
</dbReference>
<gene>
    <name evidence="3" type="ORF">H1R16_01130</name>
    <name evidence="2" type="ORF">H2507_02140</name>
</gene>
<evidence type="ECO:0000313" key="4">
    <source>
        <dbReference type="Proteomes" id="UP000515349"/>
    </source>
</evidence>
<organism evidence="3 4">
    <name type="scientific">Marnyiella aurantia</name>
    <dbReference type="NCBI Taxonomy" id="2758037"/>
    <lineage>
        <taxon>Bacteria</taxon>
        <taxon>Pseudomonadati</taxon>
        <taxon>Bacteroidota</taxon>
        <taxon>Flavobacteriia</taxon>
        <taxon>Flavobacteriales</taxon>
        <taxon>Weeksellaceae</taxon>
        <taxon>Marnyiella</taxon>
    </lineage>
</organism>
<dbReference type="PANTHER" id="PTHR46825:SF9">
    <property type="entry name" value="BETA-LACTAMASE-RELATED DOMAIN-CONTAINING PROTEIN"/>
    <property type="match status" value="1"/>
</dbReference>
<evidence type="ECO:0000313" key="2">
    <source>
        <dbReference type="EMBL" id="MBA5245959.1"/>
    </source>
</evidence>
<dbReference type="PANTHER" id="PTHR46825">
    <property type="entry name" value="D-ALANYL-D-ALANINE-CARBOXYPEPTIDASE/ENDOPEPTIDASE AMPH"/>
    <property type="match status" value="1"/>
</dbReference>
<name>A0A7D7QU19_9FLAO</name>
<proteinExistence type="predicted"/>
<dbReference type="AlphaFoldDB" id="A0A7D7QU19"/>
<dbReference type="KEGG" id="cbau:H1R16_01130"/>
<dbReference type="Gene3D" id="3.40.710.10">
    <property type="entry name" value="DD-peptidase/beta-lactamase superfamily"/>
    <property type="match status" value="1"/>
</dbReference>
<accession>A0A7D7QU19</accession>
<dbReference type="InterPro" id="IPR001466">
    <property type="entry name" value="Beta-lactam-related"/>
</dbReference>
<sequence>MKRIFLISGLLIAGATTAQKTDFKASLDSMLTHYQKNNAFSGSILLQKNGETIYKGEFNNFPGEKEKYRIGSITKIFTSVMIFQLVEEGKLKLGSTLNTYFPTVKNADRITIAQMLNHTSGMFNYLEWDEYYDSKDKVFTKEAMLKIIQQGKPDFKPGKDSMYSNSGYLLLGYIIEQVTGKSYQENLKTRILDKVGLYNTYSETDPSQYSKRAASYKFDGEKWSHEADTHPSFTYSAGNIVSTTEDLAKMMKALFSGKLVSMKTVDLMKQTNPQTHIGYGLFRTPIFGKAGFGHTGRIDEFHAGLAHIPEDKFTVAVLANGTNVKLNDIVVAVVSKYYGKNYKELDFTTYTDKNAAPTHIYEGVYNAKLGGIISVGKFRISKAGKNHLFLSMYSKASEGKQSRTALLKRIGENEFYSFDNSANLQFDRDKSGKVTGLKLTQGQQSINCSKIL</sequence>
<dbReference type="EMBL" id="CP059472">
    <property type="protein sequence ID" value="QMS98647.1"/>
    <property type="molecule type" value="Genomic_DNA"/>
</dbReference>